<feature type="compositionally biased region" description="Low complexity" evidence="2">
    <location>
        <begin position="426"/>
        <end position="439"/>
    </location>
</feature>
<dbReference type="Proteomes" id="UP000886520">
    <property type="component" value="Chromosome 20"/>
</dbReference>
<dbReference type="Pfam" id="PF13432">
    <property type="entry name" value="TPR_16"/>
    <property type="match status" value="1"/>
</dbReference>
<dbReference type="OrthoDB" id="245563at2759"/>
<dbReference type="EMBL" id="JABFUD020000020">
    <property type="protein sequence ID" value="KAI5064276.1"/>
    <property type="molecule type" value="Genomic_DNA"/>
</dbReference>
<dbReference type="InterPro" id="IPR036249">
    <property type="entry name" value="Thioredoxin-like_sf"/>
</dbReference>
<sequence>MQQPRALLCSSPPFCEMGLVLFSYRQPLMKMTPSFIINNKLVLYNAGTGNMIRRAFLAHKIMAQCHAERRKHPSAMDFYVGALHTKLYNPSRDVDKYPHWPSYNNNTASTTSSGDPSCTRSSQSFRKEPSAGSRPSFGGSFRESALMVGACPELKSASSRSYTDAPAKTPQKSHGNDAKLVQKPTLARMNNTLQHEHDKSTTKCLPTLSNGAPIDKVIASSTTKVSNLNSMKIENEDSLGCPRQNAARNLQPTVNETQPLKVNSTSLHNHGLTMGASAGGQSRPGNVGEISQKPTLAVKPNHGEPATSFPRGHKSAEQGASFANKDSWKTCNMDAGSRLYKSGEQIAAKFTLASGNLRESPTGGLIVGSQNVVGNGSGDSFSTNGGSPTATKDGPRWSSSDSIGSVDLSHPHEESPTSKDGARKASSVSCSSDGGSPMSKGLQINETKGTDRRPSSVSVLNNKDATPVRGMGNILVGASNNGVGKGKFSNNKAGANDIKPGDGSSKKVEDLAPMSNIANLRGPAASATCADGVMNRNMGNLCHGSRNSSAPSGNILNTGMAPRALNQQLEGTRNGFELVDPEDIKNAGNAQYKMGHFSEALALYDKSIGICPNYAPYRSNRAAALAGLGRVGEAVLECEEAIKLDPQYLRAHQRAAHLYLRLGMIESAKRLFRASMGKDETGVPQTLHAVERHISRCIEARKAGDWRIVFQESSAAVVAGADSAAQVLGYKSEALLKLHRLEEADGICTEAQRQESILQKLGVAPADSFLVMLRAHIQMYLGRFESALGAAEAAAKIDPRNVEIAGFVKRARAVIQTRTSGNELFKAGRFFEACAVYSEGLESDPMNAILLCNRAACRSKLGQWEKAIEDCDAALQAQPNYIKAFMRRAHCSSKLERWEDALQDYEVLRAKMPSDVEVARGYFDVQVAIKKSRGEEIHKMKFGGEVEEVFNEGQLREVVTFAGISVVQFITRWNDRCGQISPFIDQLCKRFPCVHFVKVDVEDNPYLAKIESVTFVPTFKIYRSGQRVKELQGPSEQALENAIKHYSL</sequence>
<proteinExistence type="predicted"/>
<dbReference type="PROSITE" id="PS50005">
    <property type="entry name" value="TPR"/>
    <property type="match status" value="1"/>
</dbReference>
<organism evidence="4 5">
    <name type="scientific">Adiantum capillus-veneris</name>
    <name type="common">Maidenhair fern</name>
    <dbReference type="NCBI Taxonomy" id="13818"/>
    <lineage>
        <taxon>Eukaryota</taxon>
        <taxon>Viridiplantae</taxon>
        <taxon>Streptophyta</taxon>
        <taxon>Embryophyta</taxon>
        <taxon>Tracheophyta</taxon>
        <taxon>Polypodiopsida</taxon>
        <taxon>Polypodiidae</taxon>
        <taxon>Polypodiales</taxon>
        <taxon>Pteridineae</taxon>
        <taxon>Pteridaceae</taxon>
        <taxon>Vittarioideae</taxon>
        <taxon>Adiantum</taxon>
    </lineage>
</organism>
<dbReference type="Gene3D" id="3.40.30.10">
    <property type="entry name" value="Glutaredoxin"/>
    <property type="match status" value="1"/>
</dbReference>
<dbReference type="InterPro" id="IPR011990">
    <property type="entry name" value="TPR-like_helical_dom_sf"/>
</dbReference>
<dbReference type="GO" id="GO:0006950">
    <property type="term" value="P:response to stress"/>
    <property type="evidence" value="ECO:0007669"/>
    <property type="project" value="UniProtKB-ARBA"/>
</dbReference>
<gene>
    <name evidence="4" type="ORF">GOP47_0020946</name>
</gene>
<name>A0A9D4UC02_ADICA</name>
<dbReference type="CDD" id="cd02947">
    <property type="entry name" value="TRX_family"/>
    <property type="match status" value="1"/>
</dbReference>
<dbReference type="SUPFAM" id="SSF48452">
    <property type="entry name" value="TPR-like"/>
    <property type="match status" value="1"/>
</dbReference>
<feature type="region of interest" description="Disordered" evidence="2">
    <location>
        <begin position="157"/>
        <end position="177"/>
    </location>
</feature>
<feature type="compositionally biased region" description="Polar residues" evidence="2">
    <location>
        <begin position="114"/>
        <end position="124"/>
    </location>
</feature>
<evidence type="ECO:0000256" key="1">
    <source>
        <dbReference type="PROSITE-ProRule" id="PRU00339"/>
    </source>
</evidence>
<feature type="compositionally biased region" description="Basic and acidic residues" evidence="2">
    <location>
        <begin position="409"/>
        <end position="423"/>
    </location>
</feature>
<evidence type="ECO:0000313" key="4">
    <source>
        <dbReference type="EMBL" id="KAI5064276.1"/>
    </source>
</evidence>
<feature type="domain" description="Thioredoxin" evidence="3">
    <location>
        <begin position="959"/>
        <end position="1044"/>
    </location>
</feature>
<feature type="compositionally biased region" description="Polar residues" evidence="2">
    <location>
        <begin position="455"/>
        <end position="464"/>
    </location>
</feature>
<dbReference type="InterPro" id="IPR019734">
    <property type="entry name" value="TPR_rpt"/>
</dbReference>
<evidence type="ECO:0000313" key="5">
    <source>
        <dbReference type="Proteomes" id="UP000886520"/>
    </source>
</evidence>
<feature type="repeat" description="TPR" evidence="1">
    <location>
        <begin position="581"/>
        <end position="614"/>
    </location>
</feature>
<dbReference type="PANTHER" id="PTHR46050">
    <property type="entry name" value="TPR REPEAT-CONTAINING THIOREDOXIN"/>
    <property type="match status" value="1"/>
</dbReference>
<feature type="region of interest" description="Disordered" evidence="2">
    <location>
        <begin position="295"/>
        <end position="321"/>
    </location>
</feature>
<dbReference type="SMART" id="SM00028">
    <property type="entry name" value="TPR"/>
    <property type="match status" value="8"/>
</dbReference>
<dbReference type="PANTHER" id="PTHR46050:SF29">
    <property type="entry name" value="TPR REPEAT-CONTAINING THIOREDOXIN TTL4"/>
    <property type="match status" value="1"/>
</dbReference>
<protein>
    <recommendedName>
        <fullName evidence="3">Thioredoxin domain-containing protein</fullName>
    </recommendedName>
</protein>
<dbReference type="AlphaFoldDB" id="A0A9D4UC02"/>
<dbReference type="Pfam" id="PF00515">
    <property type="entry name" value="TPR_1"/>
    <property type="match status" value="1"/>
</dbReference>
<feature type="region of interest" description="Disordered" evidence="2">
    <location>
        <begin position="105"/>
        <end position="138"/>
    </location>
</feature>
<evidence type="ECO:0000256" key="2">
    <source>
        <dbReference type="SAM" id="MobiDB-lite"/>
    </source>
</evidence>
<feature type="region of interest" description="Disordered" evidence="2">
    <location>
        <begin position="376"/>
        <end position="472"/>
    </location>
</feature>
<feature type="compositionally biased region" description="Polar residues" evidence="2">
    <location>
        <begin position="379"/>
        <end position="390"/>
    </location>
</feature>
<dbReference type="SUPFAM" id="SSF52833">
    <property type="entry name" value="Thioredoxin-like"/>
    <property type="match status" value="1"/>
</dbReference>
<keyword evidence="5" id="KW-1185">Reference proteome</keyword>
<evidence type="ECO:0000259" key="3">
    <source>
        <dbReference type="Pfam" id="PF00085"/>
    </source>
</evidence>
<keyword evidence="1" id="KW-0802">TPR repeat</keyword>
<dbReference type="Pfam" id="PF00085">
    <property type="entry name" value="Thioredoxin"/>
    <property type="match status" value="1"/>
</dbReference>
<comment type="caution">
    <text evidence="4">The sequence shown here is derived from an EMBL/GenBank/DDBJ whole genome shotgun (WGS) entry which is preliminary data.</text>
</comment>
<reference evidence="4" key="1">
    <citation type="submission" date="2021-01" db="EMBL/GenBank/DDBJ databases">
        <title>Adiantum capillus-veneris genome.</title>
        <authorList>
            <person name="Fang Y."/>
            <person name="Liao Q."/>
        </authorList>
    </citation>
    <scope>NUCLEOTIDE SEQUENCE</scope>
    <source>
        <strain evidence="4">H3</strain>
        <tissue evidence="4">Leaf</tissue>
    </source>
</reference>
<dbReference type="InterPro" id="IPR013766">
    <property type="entry name" value="Thioredoxin_domain"/>
</dbReference>
<accession>A0A9D4UC02</accession>
<dbReference type="InterPro" id="IPR044534">
    <property type="entry name" value="TTL1-4"/>
</dbReference>
<feature type="compositionally biased region" description="Low complexity" evidence="2">
    <location>
        <begin position="398"/>
        <end position="408"/>
    </location>
</feature>
<dbReference type="Gene3D" id="1.25.40.10">
    <property type="entry name" value="Tetratricopeptide repeat domain"/>
    <property type="match status" value="1"/>
</dbReference>